<reference evidence="2 3" key="1">
    <citation type="submission" date="2017-05" db="EMBL/GenBank/DDBJ databases">
        <title>Complete genome sequence of Streptomyces sp. SCSIO 03032 revealed the diverse biosynthetic pathways for its bioactive secondary metabolites.</title>
        <authorList>
            <person name="Ma L."/>
            <person name="Zhu Y."/>
            <person name="Zhang W."/>
            <person name="Zhang G."/>
            <person name="Tian X."/>
            <person name="Zhang S."/>
            <person name="Zhang C."/>
        </authorList>
    </citation>
    <scope>NUCLEOTIDE SEQUENCE [LARGE SCALE GENOMIC DNA]</scope>
    <source>
        <strain evidence="2 3">SCSIO 03032</strain>
    </source>
</reference>
<name>A0A1W7D5M2_9ACTN</name>
<protein>
    <submittedName>
        <fullName evidence="2">Uncharacterized protein</fullName>
    </submittedName>
</protein>
<dbReference type="KEGG" id="smao:CAG99_26395"/>
<keyword evidence="3" id="KW-1185">Reference proteome</keyword>
<sequence length="129" mass="13016">MPGDPAAPQVTAASGGTPGSPGPGPRSGRRPGRAGEPAARSRYRRRGARLERGAGGRRGTEASAVAARTGGTRHRPRPAGRSILASAPPDVASTSRRGSLTRRARGGEDTGVGRPRRGPPGPLGYIGPS</sequence>
<dbReference type="AlphaFoldDB" id="A0A1W7D5M2"/>
<feature type="region of interest" description="Disordered" evidence="1">
    <location>
        <begin position="1"/>
        <end position="129"/>
    </location>
</feature>
<gene>
    <name evidence="2" type="ORF">CAG99_26395</name>
</gene>
<proteinExistence type="predicted"/>
<evidence type="ECO:0000313" key="2">
    <source>
        <dbReference type="EMBL" id="ARQ71890.1"/>
    </source>
</evidence>
<evidence type="ECO:0000256" key="1">
    <source>
        <dbReference type="SAM" id="MobiDB-lite"/>
    </source>
</evidence>
<feature type="compositionally biased region" description="Basic and acidic residues" evidence="1">
    <location>
        <begin position="48"/>
        <end position="60"/>
    </location>
</feature>
<evidence type="ECO:0000313" key="3">
    <source>
        <dbReference type="Proteomes" id="UP000194218"/>
    </source>
</evidence>
<dbReference type="Proteomes" id="UP000194218">
    <property type="component" value="Chromosome"/>
</dbReference>
<organism evidence="2 3">
    <name type="scientific">Streptomyces marincola</name>
    <dbReference type="NCBI Taxonomy" id="2878388"/>
    <lineage>
        <taxon>Bacteria</taxon>
        <taxon>Bacillati</taxon>
        <taxon>Actinomycetota</taxon>
        <taxon>Actinomycetes</taxon>
        <taxon>Kitasatosporales</taxon>
        <taxon>Streptomycetaceae</taxon>
        <taxon>Streptomyces</taxon>
    </lineage>
</organism>
<accession>A0A1W7D5M2</accession>
<dbReference type="EMBL" id="CP021121">
    <property type="protein sequence ID" value="ARQ71890.1"/>
    <property type="molecule type" value="Genomic_DNA"/>
</dbReference>